<organism evidence="2 3">
    <name type="scientific">Rotaria sordida</name>
    <dbReference type="NCBI Taxonomy" id="392033"/>
    <lineage>
        <taxon>Eukaryota</taxon>
        <taxon>Metazoa</taxon>
        <taxon>Spiralia</taxon>
        <taxon>Gnathifera</taxon>
        <taxon>Rotifera</taxon>
        <taxon>Eurotatoria</taxon>
        <taxon>Bdelloidea</taxon>
        <taxon>Philodinida</taxon>
        <taxon>Philodinidae</taxon>
        <taxon>Rotaria</taxon>
    </lineage>
</organism>
<reference evidence="2" key="1">
    <citation type="submission" date="2021-02" db="EMBL/GenBank/DDBJ databases">
        <authorList>
            <person name="Nowell W R."/>
        </authorList>
    </citation>
    <scope>NUCLEOTIDE SEQUENCE</scope>
</reference>
<name>A0A818W9P4_9BILA</name>
<dbReference type="Proteomes" id="UP000663882">
    <property type="component" value="Unassembled WGS sequence"/>
</dbReference>
<proteinExistence type="predicted"/>
<gene>
    <name evidence="2" type="ORF">OTI717_LOCUS13928</name>
    <name evidence="1" type="ORF">RFH988_LOCUS19978</name>
</gene>
<dbReference type="AlphaFoldDB" id="A0A818W9P4"/>
<sequence>MYLARNLPHLLTNEEMDRVGTEWRVYEMTDIPEDWIKTSTNSSNNVVEYVSIDKYWYHVPATVALLSNVQEAYSCYIKDNEEQQKLIKNIDVVNVTRAFNTKHERLEENEIELLNEQKNLQQVLLNATKMLEEGSTRLATALNNKASDDVGTAEALVTAANAKLAVLKTQLIENNENLNRMRKNTENE</sequence>
<evidence type="ECO:0000313" key="2">
    <source>
        <dbReference type="EMBL" id="CAF3722670.1"/>
    </source>
</evidence>
<comment type="caution">
    <text evidence="2">The sequence shown here is derived from an EMBL/GenBank/DDBJ whole genome shotgun (WGS) entry which is preliminary data.</text>
</comment>
<protein>
    <submittedName>
        <fullName evidence="2">Uncharacterized protein</fullName>
    </submittedName>
</protein>
<accession>A0A818W9P4</accession>
<dbReference type="Proteomes" id="UP000663823">
    <property type="component" value="Unassembled WGS sequence"/>
</dbReference>
<evidence type="ECO:0000313" key="3">
    <source>
        <dbReference type="Proteomes" id="UP000663823"/>
    </source>
</evidence>
<dbReference type="OrthoDB" id="10056877at2759"/>
<dbReference type="EMBL" id="CAJOAX010001519">
    <property type="protein sequence ID" value="CAF3722670.1"/>
    <property type="molecule type" value="Genomic_DNA"/>
</dbReference>
<evidence type="ECO:0000313" key="1">
    <source>
        <dbReference type="EMBL" id="CAF1113765.1"/>
    </source>
</evidence>
<dbReference type="EMBL" id="CAJNOO010001199">
    <property type="protein sequence ID" value="CAF1113765.1"/>
    <property type="molecule type" value="Genomic_DNA"/>
</dbReference>